<accession>A0A6G1J8Z4</accession>
<proteinExistence type="predicted"/>
<dbReference type="AlphaFoldDB" id="A0A6G1J8Z4"/>
<dbReference type="Proteomes" id="UP000799291">
    <property type="component" value="Unassembled WGS sequence"/>
</dbReference>
<keyword evidence="2" id="KW-1185">Reference proteome</keyword>
<organism evidence="1 2">
    <name type="scientific">Lentithecium fluviatile CBS 122367</name>
    <dbReference type="NCBI Taxonomy" id="1168545"/>
    <lineage>
        <taxon>Eukaryota</taxon>
        <taxon>Fungi</taxon>
        <taxon>Dikarya</taxon>
        <taxon>Ascomycota</taxon>
        <taxon>Pezizomycotina</taxon>
        <taxon>Dothideomycetes</taxon>
        <taxon>Pleosporomycetidae</taxon>
        <taxon>Pleosporales</taxon>
        <taxon>Massarineae</taxon>
        <taxon>Lentitheciaceae</taxon>
        <taxon>Lentithecium</taxon>
    </lineage>
</organism>
<protein>
    <submittedName>
        <fullName evidence="1">Uncharacterized protein</fullName>
    </submittedName>
</protein>
<name>A0A6G1J8Z4_9PLEO</name>
<reference evidence="1" key="1">
    <citation type="journal article" date="2020" name="Stud. Mycol.">
        <title>101 Dothideomycetes genomes: a test case for predicting lifestyles and emergence of pathogens.</title>
        <authorList>
            <person name="Haridas S."/>
            <person name="Albert R."/>
            <person name="Binder M."/>
            <person name="Bloem J."/>
            <person name="Labutti K."/>
            <person name="Salamov A."/>
            <person name="Andreopoulos B."/>
            <person name="Baker S."/>
            <person name="Barry K."/>
            <person name="Bills G."/>
            <person name="Bluhm B."/>
            <person name="Cannon C."/>
            <person name="Castanera R."/>
            <person name="Culley D."/>
            <person name="Daum C."/>
            <person name="Ezra D."/>
            <person name="Gonzalez J."/>
            <person name="Henrissat B."/>
            <person name="Kuo A."/>
            <person name="Liang C."/>
            <person name="Lipzen A."/>
            <person name="Lutzoni F."/>
            <person name="Magnuson J."/>
            <person name="Mondo S."/>
            <person name="Nolan M."/>
            <person name="Ohm R."/>
            <person name="Pangilinan J."/>
            <person name="Park H.-J."/>
            <person name="Ramirez L."/>
            <person name="Alfaro M."/>
            <person name="Sun H."/>
            <person name="Tritt A."/>
            <person name="Yoshinaga Y."/>
            <person name="Zwiers L.-H."/>
            <person name="Turgeon B."/>
            <person name="Goodwin S."/>
            <person name="Spatafora J."/>
            <person name="Crous P."/>
            <person name="Grigoriev I."/>
        </authorList>
    </citation>
    <scope>NUCLEOTIDE SEQUENCE</scope>
    <source>
        <strain evidence="1">CBS 122367</strain>
    </source>
</reference>
<evidence type="ECO:0000313" key="1">
    <source>
        <dbReference type="EMBL" id="KAF2687017.1"/>
    </source>
</evidence>
<dbReference type="EMBL" id="MU005575">
    <property type="protein sequence ID" value="KAF2687017.1"/>
    <property type="molecule type" value="Genomic_DNA"/>
</dbReference>
<sequence>MRFERVGTRGTHRHGHFSFAQYCISTSTNLQLYIDIGCGSVGFVLEMGSPRNSPPCMSDDFCYEQRGTNDGEGPGYLNPRFHAAHLRGRPTHHVGHACECEVRGPSTDEDEGGSHSRQAIMLYSKGRRATCSVTQTSSAMPLPTSTPDAVCSIWRSGDV</sequence>
<evidence type="ECO:0000313" key="2">
    <source>
        <dbReference type="Proteomes" id="UP000799291"/>
    </source>
</evidence>
<gene>
    <name evidence="1" type="ORF">K458DRAFT_184584</name>
</gene>